<dbReference type="InterPro" id="IPR008331">
    <property type="entry name" value="Ferritin_DPS_dom"/>
</dbReference>
<proteinExistence type="predicted"/>
<gene>
    <name evidence="8" type="primary">ftn</name>
    <name evidence="8" type="ORF">GM1_008_00190</name>
</gene>
<dbReference type="PROSITE" id="PS50905">
    <property type="entry name" value="FERRITIN_LIKE"/>
    <property type="match status" value="1"/>
</dbReference>
<feature type="binding site" evidence="5">
    <location>
        <position position="133"/>
    </location>
    <ligand>
        <name>Fe cation</name>
        <dbReference type="ChEBI" id="CHEBI:24875"/>
        <label>1</label>
    </ligand>
</feature>
<dbReference type="InterPro" id="IPR009040">
    <property type="entry name" value="Ferritin-like_diiron"/>
</dbReference>
<feature type="domain" description="Ferritin-like diiron" evidence="7">
    <location>
        <begin position="6"/>
        <end position="151"/>
    </location>
</feature>
<dbReference type="Gene3D" id="1.20.1260.10">
    <property type="match status" value="1"/>
</dbReference>
<keyword evidence="9" id="KW-1185">Reference proteome</keyword>
<comment type="caution">
    <text evidence="8">The sequence shown here is derived from an EMBL/GenBank/DDBJ whole genome shotgun (WGS) entry which is preliminary data.</text>
</comment>
<keyword evidence="3" id="KW-0560">Oxidoreductase</keyword>
<evidence type="ECO:0000256" key="1">
    <source>
        <dbReference type="ARBA" id="ARBA00022434"/>
    </source>
</evidence>
<dbReference type="PANTHER" id="PTHR11431:SF127">
    <property type="entry name" value="BACTERIAL NON-HEME FERRITIN"/>
    <property type="match status" value="1"/>
</dbReference>
<dbReference type="GO" id="GO:0008199">
    <property type="term" value="F:ferric iron binding"/>
    <property type="evidence" value="ECO:0007669"/>
    <property type="project" value="InterPro"/>
</dbReference>
<dbReference type="GO" id="GO:0004322">
    <property type="term" value="F:ferroxidase activity"/>
    <property type="evidence" value="ECO:0007669"/>
    <property type="project" value="TreeGrafter"/>
</dbReference>
<evidence type="ECO:0000256" key="4">
    <source>
        <dbReference type="ARBA" id="ARBA00023004"/>
    </source>
</evidence>
<evidence type="ECO:0000259" key="7">
    <source>
        <dbReference type="PROSITE" id="PS50905"/>
    </source>
</evidence>
<dbReference type="eggNOG" id="COG1528">
    <property type="taxonomic scope" value="Bacteria"/>
</dbReference>
<dbReference type="Proteomes" id="UP000035009">
    <property type="component" value="Unassembled WGS sequence"/>
</dbReference>
<evidence type="ECO:0000313" key="8">
    <source>
        <dbReference type="EMBL" id="GAC79257.1"/>
    </source>
</evidence>
<protein>
    <recommendedName>
        <fullName evidence="6">Ferritin</fullName>
    </recommendedName>
</protein>
<dbReference type="CDD" id="cd01055">
    <property type="entry name" value="Nonheme_Ferritin"/>
    <property type="match status" value="1"/>
</dbReference>
<dbReference type="GO" id="GO:0006879">
    <property type="term" value="P:intracellular iron ion homeostasis"/>
    <property type="evidence" value="ECO:0007669"/>
    <property type="project" value="UniProtKB-KW"/>
</dbReference>
<dbReference type="InterPro" id="IPR009078">
    <property type="entry name" value="Ferritin-like_SF"/>
</dbReference>
<feature type="binding site" evidence="5">
    <location>
        <position position="100"/>
    </location>
    <ligand>
        <name>Fe cation</name>
        <dbReference type="ChEBI" id="CHEBI:24875"/>
        <label>1</label>
    </ligand>
</feature>
<name>M3UUW8_GORML</name>
<keyword evidence="1 6" id="KW-0409">Iron storage</keyword>
<dbReference type="SUPFAM" id="SSF47240">
    <property type="entry name" value="Ferritin-like"/>
    <property type="match status" value="1"/>
</dbReference>
<dbReference type="AlphaFoldDB" id="M3UUW8"/>
<dbReference type="GO" id="GO:0008198">
    <property type="term" value="F:ferrous iron binding"/>
    <property type="evidence" value="ECO:0007669"/>
    <property type="project" value="TreeGrafter"/>
</dbReference>
<dbReference type="PANTHER" id="PTHR11431">
    <property type="entry name" value="FERRITIN"/>
    <property type="match status" value="1"/>
</dbReference>
<dbReference type="GO" id="GO:0006826">
    <property type="term" value="P:iron ion transport"/>
    <property type="evidence" value="ECO:0007669"/>
    <property type="project" value="InterPro"/>
</dbReference>
<evidence type="ECO:0000256" key="5">
    <source>
        <dbReference type="PIRSR" id="PIRSR601519-1"/>
    </source>
</evidence>
<keyword evidence="4 5" id="KW-0408">Iron</keyword>
<dbReference type="EMBL" id="BAOP01000008">
    <property type="protein sequence ID" value="GAC79257.1"/>
    <property type="molecule type" value="Genomic_DNA"/>
</dbReference>
<dbReference type="InterPro" id="IPR012347">
    <property type="entry name" value="Ferritin-like"/>
</dbReference>
<evidence type="ECO:0000256" key="3">
    <source>
        <dbReference type="ARBA" id="ARBA00023002"/>
    </source>
</evidence>
<accession>M3UUW8</accession>
<reference evidence="8 9" key="1">
    <citation type="submission" date="2013-02" db="EMBL/GenBank/DDBJ databases">
        <title>Whole genome shotgun sequence of Gordonia malaquae NBRC 108250.</title>
        <authorList>
            <person name="Yoshida I."/>
            <person name="Hosoyama A."/>
            <person name="Tsuchikane K."/>
            <person name="Ando Y."/>
            <person name="Baba S."/>
            <person name="Ohji S."/>
            <person name="Hamada M."/>
            <person name="Tamura T."/>
            <person name="Yamazoe A."/>
            <person name="Yamazaki S."/>
            <person name="Fujita N."/>
        </authorList>
    </citation>
    <scope>NUCLEOTIDE SEQUENCE [LARGE SCALE GENOMIC DNA]</scope>
    <source>
        <strain evidence="8 9">NBRC 108250</strain>
    </source>
</reference>
<sequence>MRMTDTAARTPFQELLHEQISNEFSASQQYIALAVWYAAHDMPQMAQHFYEQSVEERNHAMMIVQYFLDRDIDVKVPAASAPATEFSEYREPIALALAQEKQVTQQIVDLASSARESGDYLGEQFMQWFLKEQVEEVASMTTLQTIAERANGNLFDLENFVERELNSKTGQNDVSAPIAAGGNL</sequence>
<evidence type="ECO:0000256" key="6">
    <source>
        <dbReference type="RuleBase" id="RU361145"/>
    </source>
</evidence>
<feature type="binding site" evidence="5">
    <location>
        <position position="59"/>
    </location>
    <ligand>
        <name>Fe cation</name>
        <dbReference type="ChEBI" id="CHEBI:24875"/>
        <label>1</label>
    </ligand>
</feature>
<evidence type="ECO:0000313" key="9">
    <source>
        <dbReference type="Proteomes" id="UP000035009"/>
    </source>
</evidence>
<dbReference type="InterPro" id="IPR001519">
    <property type="entry name" value="Ferritin"/>
</dbReference>
<dbReference type="Pfam" id="PF00210">
    <property type="entry name" value="Ferritin"/>
    <property type="match status" value="1"/>
</dbReference>
<evidence type="ECO:0000256" key="2">
    <source>
        <dbReference type="ARBA" id="ARBA00022723"/>
    </source>
</evidence>
<organism evidence="8 9">
    <name type="scientific">Gordonia malaquae NBRC 108250</name>
    <dbReference type="NCBI Taxonomy" id="1223542"/>
    <lineage>
        <taxon>Bacteria</taxon>
        <taxon>Bacillati</taxon>
        <taxon>Actinomycetota</taxon>
        <taxon>Actinomycetes</taxon>
        <taxon>Mycobacteriales</taxon>
        <taxon>Gordoniaceae</taxon>
        <taxon>Gordonia</taxon>
    </lineage>
</organism>
<dbReference type="InterPro" id="IPR041719">
    <property type="entry name" value="Ferritin_prok"/>
</dbReference>
<keyword evidence="2 5" id="KW-0479">Metal-binding</keyword>
<feature type="binding site" evidence="5">
    <location>
        <position position="56"/>
    </location>
    <ligand>
        <name>Fe cation</name>
        <dbReference type="ChEBI" id="CHEBI:24875"/>
        <label>1</label>
    </ligand>
</feature>
<feature type="binding site" evidence="5">
    <location>
        <position position="23"/>
    </location>
    <ligand>
        <name>Fe cation</name>
        <dbReference type="ChEBI" id="CHEBI:24875"/>
        <label>1</label>
    </ligand>
</feature>
<dbReference type="GO" id="GO:0005829">
    <property type="term" value="C:cytosol"/>
    <property type="evidence" value="ECO:0007669"/>
    <property type="project" value="TreeGrafter"/>
</dbReference>
<dbReference type="STRING" id="410332.SAMN04488550_4383"/>